<dbReference type="Proteomes" id="UP000193240">
    <property type="component" value="Unassembled WGS sequence"/>
</dbReference>
<feature type="transmembrane region" description="Helical" evidence="2">
    <location>
        <begin position="48"/>
        <end position="69"/>
    </location>
</feature>
<keyword evidence="2" id="KW-1133">Transmembrane helix</keyword>
<feature type="compositionally biased region" description="Polar residues" evidence="1">
    <location>
        <begin position="27"/>
        <end position="36"/>
    </location>
</feature>
<name>A0A1Y2M2M8_EPING</name>
<accession>A0A1Y2M2M8</accession>
<keyword evidence="2" id="KW-0472">Membrane</keyword>
<keyword evidence="4" id="KW-1185">Reference proteome</keyword>
<dbReference type="EMBL" id="KZ107842">
    <property type="protein sequence ID" value="OSS50252.1"/>
    <property type="molecule type" value="Genomic_DNA"/>
</dbReference>
<feature type="compositionally biased region" description="Low complexity" evidence="1">
    <location>
        <begin position="11"/>
        <end position="22"/>
    </location>
</feature>
<evidence type="ECO:0000313" key="4">
    <source>
        <dbReference type="Proteomes" id="UP000193240"/>
    </source>
</evidence>
<feature type="region of interest" description="Disordered" evidence="1">
    <location>
        <begin position="1"/>
        <end position="42"/>
    </location>
</feature>
<gene>
    <name evidence="3" type="ORF">B5807_04721</name>
</gene>
<proteinExistence type="predicted"/>
<keyword evidence="2" id="KW-0812">Transmembrane</keyword>
<dbReference type="InParanoid" id="A0A1Y2M2M8"/>
<dbReference type="AlphaFoldDB" id="A0A1Y2M2M8"/>
<feature type="region of interest" description="Disordered" evidence="1">
    <location>
        <begin position="157"/>
        <end position="187"/>
    </location>
</feature>
<protein>
    <recommendedName>
        <fullName evidence="5">Transmembrane protein</fullName>
    </recommendedName>
</protein>
<dbReference type="STRING" id="105696.A0A1Y2M2M8"/>
<organism evidence="3 4">
    <name type="scientific">Epicoccum nigrum</name>
    <name type="common">Soil fungus</name>
    <name type="synonym">Epicoccum purpurascens</name>
    <dbReference type="NCBI Taxonomy" id="105696"/>
    <lineage>
        <taxon>Eukaryota</taxon>
        <taxon>Fungi</taxon>
        <taxon>Dikarya</taxon>
        <taxon>Ascomycota</taxon>
        <taxon>Pezizomycotina</taxon>
        <taxon>Dothideomycetes</taxon>
        <taxon>Pleosporomycetidae</taxon>
        <taxon>Pleosporales</taxon>
        <taxon>Pleosporineae</taxon>
        <taxon>Didymellaceae</taxon>
        <taxon>Epicoccum</taxon>
    </lineage>
</organism>
<evidence type="ECO:0000313" key="3">
    <source>
        <dbReference type="EMBL" id="OSS50252.1"/>
    </source>
</evidence>
<reference evidence="3 4" key="1">
    <citation type="journal article" date="2017" name="Genome Announc.">
        <title>Genome sequence of the saprophytic ascomycete Epicoccum nigrum ICMP 19927 strain isolated from New Zealand.</title>
        <authorList>
            <person name="Fokin M."/>
            <person name="Fleetwood D."/>
            <person name="Weir B.S."/>
            <person name="Villas-Boas S.G."/>
        </authorList>
    </citation>
    <scope>NUCLEOTIDE SEQUENCE [LARGE SCALE GENOMIC DNA]</scope>
    <source>
        <strain evidence="3 4">ICMP 19927</strain>
    </source>
</reference>
<evidence type="ECO:0000256" key="2">
    <source>
        <dbReference type="SAM" id="Phobius"/>
    </source>
</evidence>
<sequence length="187" mass="21204">MSVNRHLRRYSAPAHAHAHASPFEATTAPSRPQSGWNPPLRKPGRASFATHTVIGAIVVLLALFFQVFVPHFPHTVLRFFTKDHHWHVTAPGFTLRNPVLFHETPICPKPQQIVEFEGTFNTHPQRSMALAEQAKRVAAEFDFTDDGLNKAVKEFIREMGTRPRQPRGQREADHHVQTRACNRKAPS</sequence>
<evidence type="ECO:0000256" key="1">
    <source>
        <dbReference type="SAM" id="MobiDB-lite"/>
    </source>
</evidence>
<evidence type="ECO:0008006" key="5">
    <source>
        <dbReference type="Google" id="ProtNLM"/>
    </source>
</evidence>